<name>A0ABX1SVI7_9BIFI</name>
<keyword evidence="2" id="KW-0472">Membrane</keyword>
<evidence type="ECO:0000256" key="1">
    <source>
        <dbReference type="SAM" id="MobiDB-lite"/>
    </source>
</evidence>
<keyword evidence="2" id="KW-0812">Transmembrane</keyword>
<feature type="transmembrane region" description="Helical" evidence="2">
    <location>
        <begin position="439"/>
        <end position="461"/>
    </location>
</feature>
<accession>A0ABX1SVI7</accession>
<dbReference type="EMBL" id="JAAIIJ010000004">
    <property type="protein sequence ID" value="NMN01849.1"/>
    <property type="molecule type" value="Genomic_DNA"/>
</dbReference>
<dbReference type="InterPro" id="IPR029058">
    <property type="entry name" value="AB_hydrolase_fold"/>
</dbReference>
<evidence type="ECO:0000313" key="4">
    <source>
        <dbReference type="Proteomes" id="UP000553756"/>
    </source>
</evidence>
<gene>
    <name evidence="3" type="ORF">G1C94_0470</name>
</gene>
<sequence length="623" mass="67022">MKRRMAVVSNSGASADGRSQWSAGRRLAVSLPIFIVMVGLLVSISNLTTVPWDNNPTGQTIETLTSDTAVTFAADETKGVSADTAGNAALDQAGTYEVSKRAVVLEVARDGTLVGSPHEVAVDENGDVSQQTPDNSTDTGSGTGDSDGVTQHITVLIREPVGAQGKHPGMVFLHGAGYGTAYNSFGDVAETLASAGFVTAVPDKPVWNTSDVTRDYPASARAYDAVVGLLRDSGNVDADKVGLYATSESSWIAQYVVDSDRRIAFQVLLSPMVFTPRQSLGFFVSQDFALVGANEGYQSIVRRVFNSDAALVGLHNFDLDLPETTAYRVPTLVAYGSKDVMTAQVEGAKRILTKAHEAGNWDVTIRSYPIANHVLRLGDESQSGTQFADDYLKDLTAWASGTALGLQQTSERVAGSTIYQSIAVPDELRPRTAMTAYGLILHVDTVLLLVITAVMWLVALGRRVRWRWGGRSRGASGRRSGNDPLGFTHGFGNALVTLSITTLATLLLFGAGLAQVILAVMRLDWGAAPDEEPGMIWWSWPVIQVVCTVVVWAWSRVFARLIEVAVDRGILAWPPRAGAIRSVVSGSKPVLASTRFARVLFWLTFAAMLHVLFVFAFWGLFIY</sequence>
<feature type="region of interest" description="Disordered" evidence="1">
    <location>
        <begin position="115"/>
        <end position="148"/>
    </location>
</feature>
<feature type="transmembrane region" description="Helical" evidence="2">
    <location>
        <begin position="495"/>
        <end position="523"/>
    </location>
</feature>
<dbReference type="Gene3D" id="3.40.50.1820">
    <property type="entry name" value="alpha/beta hydrolase"/>
    <property type="match status" value="1"/>
</dbReference>
<feature type="transmembrane region" description="Helical" evidence="2">
    <location>
        <begin position="535"/>
        <end position="554"/>
    </location>
</feature>
<reference evidence="3 4" key="1">
    <citation type="submission" date="2020-02" db="EMBL/GenBank/DDBJ databases">
        <title>Characterization of phylogenetic diversity of novel bifidobacterial species isolated in Czech ZOOs.</title>
        <authorList>
            <person name="Lugli G.A."/>
            <person name="Vera N.B."/>
            <person name="Ventura M."/>
        </authorList>
    </citation>
    <scope>NUCLEOTIDE SEQUENCE [LARGE SCALE GENOMIC DNA]</scope>
    <source>
        <strain evidence="3 4">DSM 109963</strain>
    </source>
</reference>
<feature type="transmembrane region" description="Helical" evidence="2">
    <location>
        <begin position="27"/>
        <end position="47"/>
    </location>
</feature>
<keyword evidence="4" id="KW-1185">Reference proteome</keyword>
<organism evidence="3 4">
    <name type="scientific">Bifidobacterium panos</name>
    <dbReference type="NCBI Taxonomy" id="2675321"/>
    <lineage>
        <taxon>Bacteria</taxon>
        <taxon>Bacillati</taxon>
        <taxon>Actinomycetota</taxon>
        <taxon>Actinomycetes</taxon>
        <taxon>Bifidobacteriales</taxon>
        <taxon>Bifidobacteriaceae</taxon>
        <taxon>Bifidobacterium</taxon>
    </lineage>
</organism>
<protein>
    <submittedName>
        <fullName evidence="3">Esterase</fullName>
    </submittedName>
</protein>
<feature type="compositionally biased region" description="Low complexity" evidence="1">
    <location>
        <begin position="136"/>
        <end position="148"/>
    </location>
</feature>
<feature type="transmembrane region" description="Helical" evidence="2">
    <location>
        <begin position="599"/>
        <end position="621"/>
    </location>
</feature>
<evidence type="ECO:0000313" key="3">
    <source>
        <dbReference type="EMBL" id="NMN01849.1"/>
    </source>
</evidence>
<dbReference type="Proteomes" id="UP000553756">
    <property type="component" value="Unassembled WGS sequence"/>
</dbReference>
<evidence type="ECO:0000256" key="2">
    <source>
        <dbReference type="SAM" id="Phobius"/>
    </source>
</evidence>
<keyword evidence="2" id="KW-1133">Transmembrane helix</keyword>
<proteinExistence type="predicted"/>
<comment type="caution">
    <text evidence="3">The sequence shown here is derived from an EMBL/GenBank/DDBJ whole genome shotgun (WGS) entry which is preliminary data.</text>
</comment>
<dbReference type="SUPFAM" id="SSF53474">
    <property type="entry name" value="alpha/beta-Hydrolases"/>
    <property type="match status" value="1"/>
</dbReference>